<evidence type="ECO:0000313" key="7">
    <source>
        <dbReference type="Proteomes" id="UP000398389"/>
    </source>
</evidence>
<evidence type="ECO:0008006" key="8">
    <source>
        <dbReference type="Google" id="ProtNLM"/>
    </source>
</evidence>
<organism evidence="6 7">
    <name type="scientific">Magnusiomyces paraingens</name>
    <dbReference type="NCBI Taxonomy" id="2606893"/>
    <lineage>
        <taxon>Eukaryota</taxon>
        <taxon>Fungi</taxon>
        <taxon>Dikarya</taxon>
        <taxon>Ascomycota</taxon>
        <taxon>Saccharomycotina</taxon>
        <taxon>Dipodascomycetes</taxon>
        <taxon>Dipodascales</taxon>
        <taxon>Dipodascaceae</taxon>
        <taxon>Magnusiomyces</taxon>
    </lineage>
</organism>
<dbReference type="Gene3D" id="3.90.226.10">
    <property type="entry name" value="2-enoyl-CoA Hydratase, Chain A, domain 1"/>
    <property type="match status" value="1"/>
</dbReference>
<dbReference type="InterPro" id="IPR029045">
    <property type="entry name" value="ClpP/crotonase-like_dom_sf"/>
</dbReference>
<dbReference type="SUPFAM" id="SSF52096">
    <property type="entry name" value="ClpP/crotonase"/>
    <property type="match status" value="1"/>
</dbReference>
<dbReference type="Proteomes" id="UP000398389">
    <property type="component" value="Unassembled WGS sequence"/>
</dbReference>
<dbReference type="Gene3D" id="1.10.12.10">
    <property type="entry name" value="Lyase 2-enoyl-coa Hydratase, Chain A, domain 2"/>
    <property type="match status" value="1"/>
</dbReference>
<dbReference type="InterPro" id="IPR014748">
    <property type="entry name" value="Enoyl-CoA_hydra_C"/>
</dbReference>
<dbReference type="RefSeq" id="XP_031851054.1">
    <property type="nucleotide sequence ID" value="XM_031995163.1"/>
</dbReference>
<dbReference type="OrthoDB" id="14970at2759"/>
<dbReference type="InterPro" id="IPR001753">
    <property type="entry name" value="Enoyl-CoA_hydra/iso"/>
</dbReference>
<evidence type="ECO:0000313" key="6">
    <source>
        <dbReference type="EMBL" id="VVT44506.1"/>
    </source>
</evidence>
<reference evidence="6 7" key="1">
    <citation type="submission" date="2019-09" db="EMBL/GenBank/DDBJ databases">
        <authorList>
            <person name="Brejova B."/>
        </authorList>
    </citation>
    <scope>NUCLEOTIDE SEQUENCE [LARGE SCALE GENOMIC DNA]</scope>
</reference>
<dbReference type="CDD" id="cd06558">
    <property type="entry name" value="crotonase-like"/>
    <property type="match status" value="1"/>
</dbReference>
<proteinExistence type="inferred from homology"/>
<keyword evidence="4" id="KW-0443">Lipid metabolism</keyword>
<protein>
    <recommendedName>
        <fullName evidence="8">Enoyl-CoA hydratase</fullName>
    </recommendedName>
</protein>
<evidence type="ECO:0000256" key="5">
    <source>
        <dbReference type="ARBA" id="ARBA00023235"/>
    </source>
</evidence>
<dbReference type="EMBL" id="CABVLU010000001">
    <property type="protein sequence ID" value="VVT44506.1"/>
    <property type="molecule type" value="Genomic_DNA"/>
</dbReference>
<dbReference type="GO" id="GO:0006635">
    <property type="term" value="P:fatty acid beta-oxidation"/>
    <property type="evidence" value="ECO:0007669"/>
    <property type="project" value="UniProtKB-UniPathway"/>
</dbReference>
<keyword evidence="3" id="KW-0276">Fatty acid metabolism</keyword>
<keyword evidence="5" id="KW-0413">Isomerase</keyword>
<comment type="pathway">
    <text evidence="1">Lipid metabolism; fatty acid beta-oxidation.</text>
</comment>
<evidence type="ECO:0000256" key="3">
    <source>
        <dbReference type="ARBA" id="ARBA00022832"/>
    </source>
</evidence>
<comment type="similarity">
    <text evidence="2">Belongs to the enoyl-CoA hydratase/isomerase family.</text>
</comment>
<dbReference type="FunFam" id="1.10.12.10:FF:000004">
    <property type="entry name" value="Delta3,5-delta2,4-dienoyl-CoA isomerase"/>
    <property type="match status" value="1"/>
</dbReference>
<accession>A0A5E8B5F2</accession>
<dbReference type="UniPathway" id="UPA00659"/>
<dbReference type="GO" id="GO:0005739">
    <property type="term" value="C:mitochondrion"/>
    <property type="evidence" value="ECO:0007669"/>
    <property type="project" value="TreeGrafter"/>
</dbReference>
<sequence length="280" mass="30373">MTTSKYAQISQLAVSFAAPQVLLVEFNKPHKINAVDAKTWRDYARIFAIASTDPDVNAIVVAGQGERGFCAGLDLKDTEGFNEISGQATEPSRKAIKSRAHIREFQEAIKSAYDCPKPVIGVAHGISIGLAMDILTNVDIRLAAADTKFSVREIAIGMAADIGTLQQLPRLVGSHSWVREIVFTGRFFGADEALKQGLVSYVYPTAAAAKEAAIKLATQLAQYSPVGLQGAKESLNYAAEHTLEDGLKQIAAYNSFALQTDFYEGISATLEKRKARYEKL</sequence>
<dbReference type="AlphaFoldDB" id="A0A5E8B5F2"/>
<dbReference type="GO" id="GO:0051750">
    <property type="term" value="F:delta(3,5)-delta(2,4)-dienoyl-CoA isomerase activity"/>
    <property type="evidence" value="ECO:0007669"/>
    <property type="project" value="TreeGrafter"/>
</dbReference>
<dbReference type="PANTHER" id="PTHR43149">
    <property type="entry name" value="ENOYL-COA HYDRATASE"/>
    <property type="match status" value="1"/>
</dbReference>
<evidence type="ECO:0000256" key="4">
    <source>
        <dbReference type="ARBA" id="ARBA00023098"/>
    </source>
</evidence>
<dbReference type="InterPro" id="IPR045002">
    <property type="entry name" value="Ech1-like"/>
</dbReference>
<dbReference type="GeneID" id="43579263"/>
<keyword evidence="7" id="KW-1185">Reference proteome</keyword>
<evidence type="ECO:0000256" key="2">
    <source>
        <dbReference type="ARBA" id="ARBA00005254"/>
    </source>
</evidence>
<dbReference type="Pfam" id="PF00378">
    <property type="entry name" value="ECH_1"/>
    <property type="match status" value="1"/>
</dbReference>
<evidence type="ECO:0000256" key="1">
    <source>
        <dbReference type="ARBA" id="ARBA00005005"/>
    </source>
</evidence>
<name>A0A5E8B5F2_9ASCO</name>
<gene>
    <name evidence="6" type="ORF">SAPINGB_P000439</name>
</gene>
<dbReference type="PANTHER" id="PTHR43149:SF1">
    <property type="entry name" value="DELTA(3,5)-DELTA(2,4)-DIENOYL-COA ISOMERASE, MITOCHONDRIAL"/>
    <property type="match status" value="1"/>
</dbReference>